<dbReference type="Proteomes" id="UP000030706">
    <property type="component" value="Unassembled WGS sequence"/>
</dbReference>
<dbReference type="RefSeq" id="XP_029759900.1">
    <property type="nucleotide sequence ID" value="XM_029899338.1"/>
</dbReference>
<name>A0A074XE94_AURPU</name>
<dbReference type="HOGENOM" id="CLU_1524837_0_0_1"/>
<gene>
    <name evidence="1" type="ORF">M438DRAFT_20111</name>
</gene>
<sequence length="176" mass="20136">MICTIPFRLWTTCHVVSHLLCLSIELFLYKWFRCSYLTSHICKTKLDRSFPFCQLCSLFFPFLSKLLSLRLSRPRAMRMFHPSKCKIMLSSSTSATESDYLIPLPLDLALFSKVIVRFYSSVSDRFNLPPNRFAGSLEAVEARYLSESDEGTLVSCPSLPSGLTESSGYDCLRCFH</sequence>
<evidence type="ECO:0000313" key="1">
    <source>
        <dbReference type="EMBL" id="KEQ83713.1"/>
    </source>
</evidence>
<dbReference type="AlphaFoldDB" id="A0A074XE94"/>
<dbReference type="EMBL" id="KL584983">
    <property type="protein sequence ID" value="KEQ83713.1"/>
    <property type="molecule type" value="Genomic_DNA"/>
</dbReference>
<reference evidence="1 2" key="1">
    <citation type="journal article" date="2014" name="BMC Genomics">
        <title>Genome sequencing of four Aureobasidium pullulans varieties: biotechnological potential, stress tolerance, and description of new species.</title>
        <authorList>
            <person name="Gostin Ar C."/>
            <person name="Ohm R.A."/>
            <person name="Kogej T."/>
            <person name="Sonjak S."/>
            <person name="Turk M."/>
            <person name="Zajc J."/>
            <person name="Zalar P."/>
            <person name="Grube M."/>
            <person name="Sun H."/>
            <person name="Han J."/>
            <person name="Sharma A."/>
            <person name="Chiniquy J."/>
            <person name="Ngan C.Y."/>
            <person name="Lipzen A."/>
            <person name="Barry K."/>
            <person name="Grigoriev I.V."/>
            <person name="Gunde-Cimerman N."/>
        </authorList>
    </citation>
    <scope>NUCLEOTIDE SEQUENCE [LARGE SCALE GENOMIC DNA]</scope>
    <source>
        <strain evidence="1 2">EXF-150</strain>
    </source>
</reference>
<evidence type="ECO:0000313" key="2">
    <source>
        <dbReference type="Proteomes" id="UP000030706"/>
    </source>
</evidence>
<organism evidence="1 2">
    <name type="scientific">Aureobasidium pullulans EXF-150</name>
    <dbReference type="NCBI Taxonomy" id="1043002"/>
    <lineage>
        <taxon>Eukaryota</taxon>
        <taxon>Fungi</taxon>
        <taxon>Dikarya</taxon>
        <taxon>Ascomycota</taxon>
        <taxon>Pezizomycotina</taxon>
        <taxon>Dothideomycetes</taxon>
        <taxon>Dothideomycetidae</taxon>
        <taxon>Dothideales</taxon>
        <taxon>Saccotheciaceae</taxon>
        <taxon>Aureobasidium</taxon>
    </lineage>
</organism>
<proteinExistence type="predicted"/>
<dbReference type="GeneID" id="40741644"/>
<protein>
    <submittedName>
        <fullName evidence="1">Uncharacterized protein</fullName>
    </submittedName>
</protein>
<accession>A0A074XE94</accession>
<keyword evidence="2" id="KW-1185">Reference proteome</keyword>